<dbReference type="KEGG" id="ebla:JGUZn3_05960"/>
<reference evidence="2 3" key="1">
    <citation type="submission" date="2020-08" db="EMBL/GenBank/DDBJ databases">
        <title>Complete genome sequence of Entomobacter blattae G55GP.</title>
        <authorList>
            <person name="Poehlein A."/>
            <person name="Guzman J."/>
            <person name="Daniel R."/>
            <person name="Vilcinskas A."/>
        </authorList>
    </citation>
    <scope>NUCLEOTIDE SEQUENCE [LARGE SCALE GENOMIC DNA]</scope>
    <source>
        <strain evidence="2 3">G55GP</strain>
    </source>
</reference>
<protein>
    <submittedName>
        <fullName evidence="2">GcrA cell cycle regulator</fullName>
    </submittedName>
</protein>
<keyword evidence="3" id="KW-1185">Reference proteome</keyword>
<feature type="compositionally biased region" description="Basic and acidic residues" evidence="1">
    <location>
        <begin position="135"/>
        <end position="153"/>
    </location>
</feature>
<evidence type="ECO:0000256" key="1">
    <source>
        <dbReference type="SAM" id="MobiDB-lite"/>
    </source>
</evidence>
<feature type="compositionally biased region" description="Basic and acidic residues" evidence="1">
    <location>
        <begin position="83"/>
        <end position="112"/>
    </location>
</feature>
<gene>
    <name evidence="2" type="ORF">JGUZn3_05960</name>
</gene>
<dbReference type="AlphaFoldDB" id="A0A7H1NPX8"/>
<feature type="region of interest" description="Disordered" evidence="1">
    <location>
        <begin position="41"/>
        <end position="166"/>
    </location>
</feature>
<dbReference type="EMBL" id="CP060244">
    <property type="protein sequence ID" value="QNT77838.1"/>
    <property type="molecule type" value="Genomic_DNA"/>
</dbReference>
<accession>A0A7H1NPX8</accession>
<evidence type="ECO:0000313" key="3">
    <source>
        <dbReference type="Proteomes" id="UP000516349"/>
    </source>
</evidence>
<organism evidence="2 3">
    <name type="scientific">Entomobacter blattae</name>
    <dbReference type="NCBI Taxonomy" id="2762277"/>
    <lineage>
        <taxon>Bacteria</taxon>
        <taxon>Pseudomonadati</taxon>
        <taxon>Pseudomonadota</taxon>
        <taxon>Alphaproteobacteria</taxon>
        <taxon>Acetobacterales</taxon>
        <taxon>Acetobacteraceae</taxon>
        <taxon>Entomobacter</taxon>
    </lineage>
</organism>
<dbReference type="Pfam" id="PF07750">
    <property type="entry name" value="GcrA"/>
    <property type="match status" value="1"/>
</dbReference>
<dbReference type="Gene3D" id="1.10.10.60">
    <property type="entry name" value="Homeodomain-like"/>
    <property type="match status" value="1"/>
</dbReference>
<feature type="compositionally biased region" description="Basic and acidic residues" evidence="1">
    <location>
        <begin position="58"/>
        <end position="76"/>
    </location>
</feature>
<feature type="compositionally biased region" description="Low complexity" evidence="1">
    <location>
        <begin position="45"/>
        <end position="57"/>
    </location>
</feature>
<dbReference type="RefSeq" id="WP_203414245.1">
    <property type="nucleotide sequence ID" value="NZ_CP060244.1"/>
</dbReference>
<name>A0A7H1NPX8_9PROT</name>
<dbReference type="Proteomes" id="UP000516349">
    <property type="component" value="Chromosome"/>
</dbReference>
<dbReference type="InterPro" id="IPR011681">
    <property type="entry name" value="GcrA"/>
</dbReference>
<proteinExistence type="predicted"/>
<sequence length="219" mass="24314">MEWTEETIARLRALWDEGLSTAEIGRQLSITKNAVVGKAHRLGLPSRPSPIRRSSTKTVEKGVEKEKKEQLIEGKGEASPIQVKEELSHQASQPEKKQVPEPKPLDARKEELVMAEASVGLKEKPSKISDAVAVEEEKKPTRTSVEAKAEPKKSPPAPRQKKQKDDVINLTKRAATCCWPIGDPGTKGFRFCGKEALPGKPYCFEHAQIAYVKLRERSS</sequence>
<evidence type="ECO:0000313" key="2">
    <source>
        <dbReference type="EMBL" id="QNT77838.1"/>
    </source>
</evidence>